<protein>
    <submittedName>
        <fullName evidence="1">Ubiquitin and WLM domain-containing metalloprotease</fullName>
    </submittedName>
</protein>
<organism evidence="1 2">
    <name type="scientific">Melia azedarach</name>
    <name type="common">Chinaberry tree</name>
    <dbReference type="NCBI Taxonomy" id="155640"/>
    <lineage>
        <taxon>Eukaryota</taxon>
        <taxon>Viridiplantae</taxon>
        <taxon>Streptophyta</taxon>
        <taxon>Embryophyta</taxon>
        <taxon>Tracheophyta</taxon>
        <taxon>Spermatophyta</taxon>
        <taxon>Magnoliopsida</taxon>
        <taxon>eudicotyledons</taxon>
        <taxon>Gunneridae</taxon>
        <taxon>Pentapetalae</taxon>
        <taxon>rosids</taxon>
        <taxon>malvids</taxon>
        <taxon>Sapindales</taxon>
        <taxon>Meliaceae</taxon>
        <taxon>Melia</taxon>
    </lineage>
</organism>
<dbReference type="Proteomes" id="UP001164539">
    <property type="component" value="Chromosome 1"/>
</dbReference>
<evidence type="ECO:0000313" key="1">
    <source>
        <dbReference type="EMBL" id="KAJ4730131.1"/>
    </source>
</evidence>
<dbReference type="EMBL" id="CM051394">
    <property type="protein sequence ID" value="KAJ4730131.1"/>
    <property type="molecule type" value="Genomic_DNA"/>
</dbReference>
<reference evidence="1 2" key="1">
    <citation type="journal article" date="2023" name="Science">
        <title>Complex scaffold remodeling in plant triterpene biosynthesis.</title>
        <authorList>
            <person name="De La Pena R."/>
            <person name="Hodgson H."/>
            <person name="Liu J.C."/>
            <person name="Stephenson M.J."/>
            <person name="Martin A.C."/>
            <person name="Owen C."/>
            <person name="Harkess A."/>
            <person name="Leebens-Mack J."/>
            <person name="Jimenez L.E."/>
            <person name="Osbourn A."/>
            <person name="Sattely E.S."/>
        </authorList>
    </citation>
    <scope>NUCLEOTIDE SEQUENCE [LARGE SCALE GENOMIC DNA]</scope>
    <source>
        <strain evidence="2">cv. JPN11</strain>
        <tissue evidence="1">Leaf</tissue>
    </source>
</reference>
<keyword evidence="1" id="KW-0378">Hydrolase</keyword>
<keyword evidence="1" id="KW-0482">Metalloprotease</keyword>
<accession>A0ACC1Z2B7</accession>
<sequence length="777" mass="86593">MQDSESLLKILVIWRGNKYVVEMNSGASLKELGHELLKLTAVKADTMRFIVPQNKGSKLLSPLADDHSSLSLQEVSITEGKPIRMMGVSKDEVDEVLQNEKENLRIVGFEEEERRLRQRTLGGAHAPLKLPQGQYIFCDFRTLQIPGVELNPPASEALKRMHMLAADPGIVAIMNKHHWRVGIMTELAPVGYVGISPKCILGFNKNHGEEISLRLRTDDLKGFRKYGSIKKTLLHELAHMVYSEHDANFYALDKQLNQEAANLDWTKSRGHTLSGVSHTSHYENDFYVGDSTNSSQKLGGNVSGQLLSARASSVAAAYRRLANSVGVSEIHEEPDPDDSGFIMHGEPRCMDSIENENPDTGSPKQAEWKAHEPDPDDCSGNQNKFEPDPDDCSGSQNKFEPDPDDCSGSQNKFEPDPDDCSGSQNKFEPDPDDCSGNQNKLEPDPDDCSGNQNKLKPDSDDCSGNQNKFEPDPDDCSGNQNKFEPDPDDCCGNQNKFELDPDDSKDGEALQPENYSGPDKIGKKMAVTNSYEEPDPDDSKASWKSVVLAAPDHLSSQVMEVDIMVPLGKTSAEPDPDDLEGKWKTDIERPDHGHSLIKETLEDQGHLFKGRREPDPDESQANEVVQEEPDPEDNLVPPHGLSSMKIDEPDPDDQEIRRMQYSVTVVCSRLQKAIEMLQAEVNPMEATAVLQTLFKIIRNVIEHPDETKYKRLRKANPIIQKNVANYKAAMEILHLVGFIEDVMSDEIGKLETYLVLKRNDPGLLWLAKSSLETCIAY</sequence>
<comment type="caution">
    <text evidence="1">The sequence shown here is derived from an EMBL/GenBank/DDBJ whole genome shotgun (WGS) entry which is preliminary data.</text>
</comment>
<keyword evidence="2" id="KW-1185">Reference proteome</keyword>
<name>A0ACC1Z2B7_MELAZ</name>
<proteinExistence type="predicted"/>
<evidence type="ECO:0000313" key="2">
    <source>
        <dbReference type="Proteomes" id="UP001164539"/>
    </source>
</evidence>
<keyword evidence="1" id="KW-0645">Protease</keyword>
<gene>
    <name evidence="1" type="ORF">OWV82_002804</name>
</gene>